<keyword evidence="2" id="KW-1185">Reference proteome</keyword>
<dbReference type="Proteomes" id="UP001601059">
    <property type="component" value="Unassembled WGS sequence"/>
</dbReference>
<name>A0ABW6KJ66_9BACI</name>
<comment type="caution">
    <text evidence="1">The sequence shown here is derived from an EMBL/GenBank/DDBJ whole genome shotgun (WGS) entry which is preliminary data.</text>
</comment>
<dbReference type="EMBL" id="JBIACK010000031">
    <property type="protein sequence ID" value="MFE8704236.1"/>
    <property type="molecule type" value="Genomic_DNA"/>
</dbReference>
<evidence type="ECO:0000313" key="1">
    <source>
        <dbReference type="EMBL" id="MFE8704236.1"/>
    </source>
</evidence>
<protein>
    <submittedName>
        <fullName evidence="1">Uncharacterized protein</fullName>
    </submittedName>
</protein>
<sequence length="121" mass="14237">MTNIEKLLNQKEQEERSFYPLIDLEPMLVAEVLHIMPDLNVPEELKTIQAYWKDEAEFYGDVGACVLGAGFEFNYQEQRYFMPPISRWQGSVSWEHCKDEIEKKLLEVGATDIHYDFGRMD</sequence>
<reference evidence="1 2" key="1">
    <citation type="submission" date="2024-08" db="EMBL/GenBank/DDBJ databases">
        <title>Two novel Cytobacillus novel species.</title>
        <authorList>
            <person name="Liu G."/>
        </authorList>
    </citation>
    <scope>NUCLEOTIDE SEQUENCE [LARGE SCALE GENOMIC DNA]</scope>
    <source>
        <strain evidence="1 2">FJAT-54145</strain>
    </source>
</reference>
<gene>
    <name evidence="1" type="ORF">ACFYKX_27155</name>
</gene>
<dbReference type="RefSeq" id="WP_389365441.1">
    <property type="nucleotide sequence ID" value="NZ_JBIACK010000031.1"/>
</dbReference>
<evidence type="ECO:0000313" key="2">
    <source>
        <dbReference type="Proteomes" id="UP001601059"/>
    </source>
</evidence>
<organism evidence="1 2">
    <name type="scientific">Cytobacillus spartinae</name>
    <dbReference type="NCBI Taxonomy" id="3299023"/>
    <lineage>
        <taxon>Bacteria</taxon>
        <taxon>Bacillati</taxon>
        <taxon>Bacillota</taxon>
        <taxon>Bacilli</taxon>
        <taxon>Bacillales</taxon>
        <taxon>Bacillaceae</taxon>
        <taxon>Cytobacillus</taxon>
    </lineage>
</organism>
<proteinExistence type="predicted"/>
<accession>A0ABW6KJ66</accession>